<evidence type="ECO:0000313" key="11">
    <source>
        <dbReference type="Proteomes" id="UP000092695"/>
    </source>
</evidence>
<feature type="binding site" evidence="8">
    <location>
        <position position="86"/>
    </location>
    <ligand>
        <name>Zn(2+)</name>
        <dbReference type="ChEBI" id="CHEBI:29105"/>
        <note>catalytic</note>
    </ligand>
</feature>
<evidence type="ECO:0000256" key="7">
    <source>
        <dbReference type="ARBA" id="ARBA00048045"/>
    </source>
</evidence>
<evidence type="ECO:0000256" key="3">
    <source>
        <dbReference type="ARBA" id="ARBA00022694"/>
    </source>
</evidence>
<evidence type="ECO:0000256" key="8">
    <source>
        <dbReference type="HAMAP-Rule" id="MF_00972"/>
    </source>
</evidence>
<sequence length="152" mass="16460">MRWPGNEISYMQEALRLAALAAEQGEVPVGAVVVRRGEIIGRGYNRPIANHDPTAHAEIMALREAAAAIGNYRLTGCELVVTLEPCVMCLGAMLHARVSRLLFGAYDEKAGAAGSVLDLSSERALNHRIEVSGGLLADESRELLQSFFVSRR</sequence>
<dbReference type="PANTHER" id="PTHR11079:SF202">
    <property type="entry name" value="TRNA-SPECIFIC ADENOSINE DEAMINASE"/>
    <property type="match status" value="1"/>
</dbReference>
<dbReference type="NCBIfam" id="NF008113">
    <property type="entry name" value="PRK10860.1"/>
    <property type="match status" value="1"/>
</dbReference>
<dbReference type="HAMAP" id="MF_00972">
    <property type="entry name" value="tRNA_aden_deaminase"/>
    <property type="match status" value="1"/>
</dbReference>
<evidence type="ECO:0000313" key="10">
    <source>
        <dbReference type="EMBL" id="ANO50833.1"/>
    </source>
</evidence>
<dbReference type="Proteomes" id="UP000092695">
    <property type="component" value="Chromosome"/>
</dbReference>
<name>A0A193LEE3_9GAMM</name>
<dbReference type="InterPro" id="IPR028883">
    <property type="entry name" value="tRNA_aden_deaminase"/>
</dbReference>
<keyword evidence="4 8" id="KW-0479">Metal-binding</keyword>
<dbReference type="InterPro" id="IPR016193">
    <property type="entry name" value="Cytidine_deaminase-like"/>
</dbReference>
<evidence type="ECO:0000256" key="4">
    <source>
        <dbReference type="ARBA" id="ARBA00022723"/>
    </source>
</evidence>
<dbReference type="InterPro" id="IPR016192">
    <property type="entry name" value="APOBEC/CMP_deaminase_Zn-bd"/>
</dbReference>
<comment type="catalytic activity">
    <reaction evidence="7 8">
        <text>adenosine(34) in tRNA + H2O + H(+) = inosine(34) in tRNA + NH4(+)</text>
        <dbReference type="Rhea" id="RHEA:43168"/>
        <dbReference type="Rhea" id="RHEA-COMP:10373"/>
        <dbReference type="Rhea" id="RHEA-COMP:10374"/>
        <dbReference type="ChEBI" id="CHEBI:15377"/>
        <dbReference type="ChEBI" id="CHEBI:15378"/>
        <dbReference type="ChEBI" id="CHEBI:28938"/>
        <dbReference type="ChEBI" id="CHEBI:74411"/>
        <dbReference type="ChEBI" id="CHEBI:82852"/>
        <dbReference type="EC" id="3.5.4.33"/>
    </reaction>
</comment>
<accession>A0A193LEE3</accession>
<comment type="subunit">
    <text evidence="2 8">Homodimer.</text>
</comment>
<dbReference type="AlphaFoldDB" id="A0A193LEE3"/>
<feature type="active site" description="Proton donor" evidence="8">
    <location>
        <position position="58"/>
    </location>
</feature>
<dbReference type="GO" id="GO:0052717">
    <property type="term" value="F:tRNA-specific adenosine-34 deaminase activity"/>
    <property type="evidence" value="ECO:0007669"/>
    <property type="project" value="UniProtKB-UniRule"/>
</dbReference>
<evidence type="ECO:0000256" key="2">
    <source>
        <dbReference type="ARBA" id="ARBA00011738"/>
    </source>
</evidence>
<feature type="binding site" evidence="8">
    <location>
        <position position="89"/>
    </location>
    <ligand>
        <name>Zn(2+)</name>
        <dbReference type="ChEBI" id="CHEBI:29105"/>
        <note>catalytic</note>
    </ligand>
</feature>
<feature type="domain" description="CMP/dCMP-type deaminase" evidence="9">
    <location>
        <begin position="5"/>
        <end position="117"/>
    </location>
</feature>
<keyword evidence="11" id="KW-1185">Reference proteome</keyword>
<keyword evidence="5 8" id="KW-0378">Hydrolase</keyword>
<keyword evidence="6 8" id="KW-0862">Zinc</keyword>
<dbReference type="Pfam" id="PF00383">
    <property type="entry name" value="dCMP_cyt_deam_1"/>
    <property type="match status" value="1"/>
</dbReference>
<protein>
    <recommendedName>
        <fullName evidence="8">tRNA-specific adenosine deaminase</fullName>
        <ecNumber evidence="8">3.5.4.33</ecNumber>
    </recommendedName>
</protein>
<dbReference type="EMBL" id="CP016268">
    <property type="protein sequence ID" value="ANO50833.1"/>
    <property type="molecule type" value="Genomic_DNA"/>
</dbReference>
<evidence type="ECO:0000256" key="6">
    <source>
        <dbReference type="ARBA" id="ARBA00022833"/>
    </source>
</evidence>
<dbReference type="RefSeq" id="WP_068614209.1">
    <property type="nucleotide sequence ID" value="NZ_CP016268.1"/>
</dbReference>
<evidence type="ECO:0000259" key="9">
    <source>
        <dbReference type="PROSITE" id="PS51747"/>
    </source>
</evidence>
<dbReference type="FunFam" id="3.40.140.10:FF:000005">
    <property type="entry name" value="tRNA-specific adenosine deaminase"/>
    <property type="match status" value="1"/>
</dbReference>
<evidence type="ECO:0000256" key="1">
    <source>
        <dbReference type="ARBA" id="ARBA00010669"/>
    </source>
</evidence>
<organism evidence="10 11">
    <name type="scientific">Woeseia oceani</name>
    <dbReference type="NCBI Taxonomy" id="1548547"/>
    <lineage>
        <taxon>Bacteria</taxon>
        <taxon>Pseudomonadati</taxon>
        <taxon>Pseudomonadota</taxon>
        <taxon>Gammaproteobacteria</taxon>
        <taxon>Woeseiales</taxon>
        <taxon>Woeseiaceae</taxon>
        <taxon>Woeseia</taxon>
    </lineage>
</organism>
<reference evidence="10 11" key="1">
    <citation type="submission" date="2016-06" db="EMBL/GenBank/DDBJ databases">
        <title>Complete genome sequence of a deep-branching marine Gamma Proteobacterium Woeseia oceani type strain XK5.</title>
        <authorList>
            <person name="Mu D."/>
            <person name="Du Z."/>
        </authorList>
    </citation>
    <scope>NUCLEOTIDE SEQUENCE [LARGE SCALE GENOMIC DNA]</scope>
    <source>
        <strain evidence="10 11">XK5</strain>
    </source>
</reference>
<dbReference type="PROSITE" id="PS00903">
    <property type="entry name" value="CYT_DCMP_DEAMINASES_1"/>
    <property type="match status" value="1"/>
</dbReference>
<dbReference type="CDD" id="cd01285">
    <property type="entry name" value="nucleoside_deaminase"/>
    <property type="match status" value="1"/>
</dbReference>
<dbReference type="KEGG" id="woc:BA177_06090"/>
<dbReference type="PROSITE" id="PS51747">
    <property type="entry name" value="CYT_DCMP_DEAMINASES_2"/>
    <property type="match status" value="1"/>
</dbReference>
<keyword evidence="3 8" id="KW-0819">tRNA processing</keyword>
<dbReference type="PANTHER" id="PTHR11079">
    <property type="entry name" value="CYTOSINE DEAMINASE FAMILY MEMBER"/>
    <property type="match status" value="1"/>
</dbReference>
<feature type="binding site" evidence="8">
    <location>
        <position position="56"/>
    </location>
    <ligand>
        <name>Zn(2+)</name>
        <dbReference type="ChEBI" id="CHEBI:29105"/>
        <note>catalytic</note>
    </ligand>
</feature>
<evidence type="ECO:0000256" key="5">
    <source>
        <dbReference type="ARBA" id="ARBA00022801"/>
    </source>
</evidence>
<dbReference type="GO" id="GO:0002100">
    <property type="term" value="P:tRNA wobble adenosine to inosine editing"/>
    <property type="evidence" value="ECO:0007669"/>
    <property type="project" value="UniProtKB-UniRule"/>
</dbReference>
<comment type="similarity">
    <text evidence="1">Belongs to the cytidine and deoxycytidylate deaminase family. ADAT2 subfamily.</text>
</comment>
<dbReference type="SUPFAM" id="SSF53927">
    <property type="entry name" value="Cytidine deaminase-like"/>
    <property type="match status" value="1"/>
</dbReference>
<comment type="cofactor">
    <cofactor evidence="8">
        <name>Zn(2+)</name>
        <dbReference type="ChEBI" id="CHEBI:29105"/>
    </cofactor>
    <text evidence="8">Binds 1 zinc ion per subunit.</text>
</comment>
<dbReference type="InterPro" id="IPR002125">
    <property type="entry name" value="CMP_dCMP_dom"/>
</dbReference>
<gene>
    <name evidence="8" type="primary">tadA</name>
    <name evidence="10" type="ORF">BA177_06090</name>
</gene>
<dbReference type="STRING" id="1548547.BA177_06090"/>
<dbReference type="Gene3D" id="3.40.140.10">
    <property type="entry name" value="Cytidine Deaminase, domain 2"/>
    <property type="match status" value="1"/>
</dbReference>
<dbReference type="EC" id="3.5.4.33" evidence="8"/>
<proteinExistence type="inferred from homology"/>
<comment type="function">
    <text evidence="8">Catalyzes the deamination of adenosine to inosine at the wobble position 34 of tRNA(Arg2).</text>
</comment>
<dbReference type="GO" id="GO:0008270">
    <property type="term" value="F:zinc ion binding"/>
    <property type="evidence" value="ECO:0007669"/>
    <property type="project" value="UniProtKB-UniRule"/>
</dbReference>